<dbReference type="Gene3D" id="1.20.1050.10">
    <property type="match status" value="1"/>
</dbReference>
<dbReference type="RefSeq" id="WP_034879572.1">
    <property type="nucleotide sequence ID" value="NZ_JOKG01000007.1"/>
</dbReference>
<organism evidence="2 3">
    <name type="scientific">Endozoicomonas montiporae</name>
    <dbReference type="NCBI Taxonomy" id="1027273"/>
    <lineage>
        <taxon>Bacteria</taxon>
        <taxon>Pseudomonadati</taxon>
        <taxon>Pseudomonadota</taxon>
        <taxon>Gammaproteobacteria</taxon>
        <taxon>Oceanospirillales</taxon>
        <taxon>Endozoicomonadaceae</taxon>
        <taxon>Endozoicomonas</taxon>
    </lineage>
</organism>
<dbReference type="SUPFAM" id="SSF52833">
    <property type="entry name" value="Thioredoxin-like"/>
    <property type="match status" value="1"/>
</dbReference>
<dbReference type="Pfam" id="PF13409">
    <property type="entry name" value="GST_N_2"/>
    <property type="match status" value="1"/>
</dbReference>
<reference evidence="2 3" key="1">
    <citation type="submission" date="2014-06" db="EMBL/GenBank/DDBJ databases">
        <title>Whole Genome Sequences of Three Symbiotic Endozoicomonas Bacteria.</title>
        <authorList>
            <person name="Neave M.J."/>
            <person name="Apprill A."/>
            <person name="Voolstra C.R."/>
        </authorList>
    </citation>
    <scope>NUCLEOTIDE SEQUENCE [LARGE SCALE GENOMIC DNA]</scope>
    <source>
        <strain evidence="2 3">LMG 24815</strain>
    </source>
</reference>
<keyword evidence="3" id="KW-1185">Reference proteome</keyword>
<dbReference type="Proteomes" id="UP000028006">
    <property type="component" value="Unassembled WGS sequence"/>
</dbReference>
<dbReference type="InterPro" id="IPR036249">
    <property type="entry name" value="Thioredoxin-like_sf"/>
</dbReference>
<feature type="domain" description="GST N-terminal" evidence="1">
    <location>
        <begin position="1"/>
        <end position="80"/>
    </location>
</feature>
<dbReference type="PROSITE" id="PS50404">
    <property type="entry name" value="GST_NTER"/>
    <property type="match status" value="1"/>
</dbReference>
<dbReference type="EMBL" id="JOKG01000007">
    <property type="protein sequence ID" value="KEQ11364.1"/>
    <property type="molecule type" value="Genomic_DNA"/>
</dbReference>
<dbReference type="GO" id="GO:0016740">
    <property type="term" value="F:transferase activity"/>
    <property type="evidence" value="ECO:0007669"/>
    <property type="project" value="UniProtKB-KW"/>
</dbReference>
<dbReference type="Gene3D" id="3.40.30.10">
    <property type="entry name" value="Glutaredoxin"/>
    <property type="match status" value="1"/>
</dbReference>
<evidence type="ECO:0000259" key="1">
    <source>
        <dbReference type="PROSITE" id="PS50404"/>
    </source>
</evidence>
<dbReference type="GO" id="GO:0005737">
    <property type="term" value="C:cytoplasm"/>
    <property type="evidence" value="ECO:0007669"/>
    <property type="project" value="TreeGrafter"/>
</dbReference>
<proteinExistence type="predicted"/>
<accession>A0A081MYU1</accession>
<dbReference type="AlphaFoldDB" id="A0A081MYU1"/>
<name>A0A081MYU1_9GAMM</name>
<dbReference type="PANTHER" id="PTHR43968">
    <property type="match status" value="1"/>
</dbReference>
<dbReference type="eggNOG" id="COG0625">
    <property type="taxonomic scope" value="Bacteria"/>
</dbReference>
<gene>
    <name evidence="2" type="ORF">GZ77_24920</name>
</gene>
<dbReference type="InterPro" id="IPR004045">
    <property type="entry name" value="Glutathione_S-Trfase_N"/>
</dbReference>
<dbReference type="PANTHER" id="PTHR43968:SF6">
    <property type="entry name" value="GLUTATHIONE S-TRANSFERASE OMEGA"/>
    <property type="match status" value="1"/>
</dbReference>
<evidence type="ECO:0000313" key="3">
    <source>
        <dbReference type="Proteomes" id="UP000028006"/>
    </source>
</evidence>
<sequence length="196" mass="21827">MKLFLNKTSPFARAVRILIIERSLEDKVELCWCDPWSDDAQLLDVNPAGRVPVLVTQSGTAISESLLIASYIESLTNEPLSGPQEKVMHLAGVGQGLMEASFSLVISRKYINEGQNASVLTKRRYDAIQRSLQHLEQSIDDYSDHDDSFGAIIVAVALEYLVFRLPELDTAQHFTALDSWRAKLAARPSFKGTAFE</sequence>
<dbReference type="InterPro" id="IPR050983">
    <property type="entry name" value="GST_Omega/HSP26"/>
</dbReference>
<keyword evidence="2" id="KW-0808">Transferase</keyword>
<comment type="caution">
    <text evidence="2">The sequence shown here is derived from an EMBL/GenBank/DDBJ whole genome shotgun (WGS) entry which is preliminary data.</text>
</comment>
<protein>
    <submittedName>
        <fullName evidence="2">Glutathione S-transferase</fullName>
    </submittedName>
</protein>
<evidence type="ECO:0000313" key="2">
    <source>
        <dbReference type="EMBL" id="KEQ11364.1"/>
    </source>
</evidence>